<proteinExistence type="predicted"/>
<protein>
    <submittedName>
        <fullName evidence="1">Uncharacterized protein</fullName>
    </submittedName>
</protein>
<dbReference type="Proteomes" id="UP000027138">
    <property type="component" value="Unassembled WGS sequence"/>
</dbReference>
<gene>
    <name evidence="1" type="ORF">JCGZ_13602</name>
</gene>
<dbReference type="AlphaFoldDB" id="A0A067KLC0"/>
<reference evidence="1 2" key="1">
    <citation type="journal article" date="2014" name="PLoS ONE">
        <title>Global Analysis of Gene Expression Profiles in Physic Nut (Jatropha curcas L.) Seedlings Exposed to Salt Stress.</title>
        <authorList>
            <person name="Zhang L."/>
            <person name="Zhang C."/>
            <person name="Wu P."/>
            <person name="Chen Y."/>
            <person name="Li M."/>
            <person name="Jiang H."/>
            <person name="Wu G."/>
        </authorList>
    </citation>
    <scope>NUCLEOTIDE SEQUENCE [LARGE SCALE GENOMIC DNA]</scope>
    <source>
        <strain evidence="2">cv. GZQX0401</strain>
        <tissue evidence="1">Young leaves</tissue>
    </source>
</reference>
<organism evidence="1 2">
    <name type="scientific">Jatropha curcas</name>
    <name type="common">Barbados nut</name>
    <dbReference type="NCBI Taxonomy" id="180498"/>
    <lineage>
        <taxon>Eukaryota</taxon>
        <taxon>Viridiplantae</taxon>
        <taxon>Streptophyta</taxon>
        <taxon>Embryophyta</taxon>
        <taxon>Tracheophyta</taxon>
        <taxon>Spermatophyta</taxon>
        <taxon>Magnoliopsida</taxon>
        <taxon>eudicotyledons</taxon>
        <taxon>Gunneridae</taxon>
        <taxon>Pentapetalae</taxon>
        <taxon>rosids</taxon>
        <taxon>fabids</taxon>
        <taxon>Malpighiales</taxon>
        <taxon>Euphorbiaceae</taxon>
        <taxon>Crotonoideae</taxon>
        <taxon>Jatropheae</taxon>
        <taxon>Jatropha</taxon>
    </lineage>
</organism>
<accession>A0A067KLC0</accession>
<evidence type="ECO:0000313" key="2">
    <source>
        <dbReference type="Proteomes" id="UP000027138"/>
    </source>
</evidence>
<dbReference type="EMBL" id="KK914565">
    <property type="protein sequence ID" value="KDP33065.1"/>
    <property type="molecule type" value="Genomic_DNA"/>
</dbReference>
<dbReference type="OrthoDB" id="1837089at2759"/>
<evidence type="ECO:0000313" key="1">
    <source>
        <dbReference type="EMBL" id="KDP33065.1"/>
    </source>
</evidence>
<name>A0A067KLC0_JATCU</name>
<sequence length="65" mass="7254">MRAGKQMTITDAHTEGVPHVEFILGGDYDEFCRVFLMQPIGSRLDHLPIPLTPILLGLRVPRLGL</sequence>
<keyword evidence="2" id="KW-1185">Reference proteome</keyword>